<evidence type="ECO:0000313" key="3">
    <source>
        <dbReference type="EMBL" id="KIN95482.1"/>
    </source>
</evidence>
<keyword evidence="2" id="KW-0436">Ligase</keyword>
<sequence>MKGYLNISSATTAADDGWFETGDIAVCNKVRFFTIVDRRKELIKYKLESLLLQHPDTEATELPRTYIVPVRTVAKKTTSFAQGIQEWVARKVFPHKKLRGGIVLVGHIPGRTMAEEVHWRPQENVGAGRLICSPYSADFWDSIRSEETHPIVPVQLTRPLIRLSIWGSSGVRLL</sequence>
<reference evidence="4" key="2">
    <citation type="submission" date="2015-01" db="EMBL/GenBank/DDBJ databases">
        <title>Evolutionary Origins and Diversification of the Mycorrhizal Mutualists.</title>
        <authorList>
            <consortium name="DOE Joint Genome Institute"/>
            <consortium name="Mycorrhizal Genomics Consortium"/>
            <person name="Kohler A."/>
            <person name="Kuo A."/>
            <person name="Nagy L.G."/>
            <person name="Floudas D."/>
            <person name="Copeland A."/>
            <person name="Barry K.W."/>
            <person name="Cichocki N."/>
            <person name="Veneault-Fourrey C."/>
            <person name="LaButti K."/>
            <person name="Lindquist E.A."/>
            <person name="Lipzen A."/>
            <person name="Lundell T."/>
            <person name="Morin E."/>
            <person name="Murat C."/>
            <person name="Riley R."/>
            <person name="Ohm R."/>
            <person name="Sun H."/>
            <person name="Tunlid A."/>
            <person name="Henrissat B."/>
            <person name="Grigoriev I.V."/>
            <person name="Hibbett D.S."/>
            <person name="Martin F."/>
        </authorList>
    </citation>
    <scope>NUCLEOTIDE SEQUENCE [LARGE SCALE GENOMIC DNA]</scope>
    <source>
        <strain evidence="4">Marx 270</strain>
    </source>
</reference>
<evidence type="ECO:0000256" key="1">
    <source>
        <dbReference type="ARBA" id="ARBA00006432"/>
    </source>
</evidence>
<evidence type="ECO:0000256" key="2">
    <source>
        <dbReference type="ARBA" id="ARBA00022598"/>
    </source>
</evidence>
<dbReference type="InterPro" id="IPR042099">
    <property type="entry name" value="ANL_N_sf"/>
</dbReference>
<organism evidence="3 4">
    <name type="scientific">Pisolithus tinctorius Marx 270</name>
    <dbReference type="NCBI Taxonomy" id="870435"/>
    <lineage>
        <taxon>Eukaryota</taxon>
        <taxon>Fungi</taxon>
        <taxon>Dikarya</taxon>
        <taxon>Basidiomycota</taxon>
        <taxon>Agaricomycotina</taxon>
        <taxon>Agaricomycetes</taxon>
        <taxon>Agaricomycetidae</taxon>
        <taxon>Boletales</taxon>
        <taxon>Sclerodermatineae</taxon>
        <taxon>Pisolithaceae</taxon>
        <taxon>Pisolithus</taxon>
    </lineage>
</organism>
<dbReference type="OrthoDB" id="1898221at2759"/>
<protein>
    <recommendedName>
        <fullName evidence="5">AMP-dependent synthetase/ligase domain-containing protein</fullName>
    </recommendedName>
</protein>
<dbReference type="PANTHER" id="PTHR24096:SF149">
    <property type="entry name" value="AMP-BINDING DOMAIN-CONTAINING PROTEIN-RELATED"/>
    <property type="match status" value="1"/>
</dbReference>
<keyword evidence="4" id="KW-1185">Reference proteome</keyword>
<evidence type="ECO:0008006" key="5">
    <source>
        <dbReference type="Google" id="ProtNLM"/>
    </source>
</evidence>
<evidence type="ECO:0000313" key="4">
    <source>
        <dbReference type="Proteomes" id="UP000054217"/>
    </source>
</evidence>
<proteinExistence type="inferred from homology"/>
<dbReference type="STRING" id="870435.A0A0C3IEM8"/>
<dbReference type="EMBL" id="KN832066">
    <property type="protein sequence ID" value="KIN95482.1"/>
    <property type="molecule type" value="Genomic_DNA"/>
</dbReference>
<dbReference type="GO" id="GO:0016405">
    <property type="term" value="F:CoA-ligase activity"/>
    <property type="evidence" value="ECO:0007669"/>
    <property type="project" value="TreeGrafter"/>
</dbReference>
<comment type="similarity">
    <text evidence="1">Belongs to the ATP-dependent AMP-binding enzyme family.</text>
</comment>
<dbReference type="HOGENOM" id="CLU_1540684_0_0_1"/>
<dbReference type="Proteomes" id="UP000054217">
    <property type="component" value="Unassembled WGS sequence"/>
</dbReference>
<reference evidence="3 4" key="1">
    <citation type="submission" date="2014-04" db="EMBL/GenBank/DDBJ databases">
        <authorList>
            <consortium name="DOE Joint Genome Institute"/>
            <person name="Kuo A."/>
            <person name="Kohler A."/>
            <person name="Costa M.D."/>
            <person name="Nagy L.G."/>
            <person name="Floudas D."/>
            <person name="Copeland A."/>
            <person name="Barry K.W."/>
            <person name="Cichocki N."/>
            <person name="Veneault-Fourrey C."/>
            <person name="LaButti K."/>
            <person name="Lindquist E.A."/>
            <person name="Lipzen A."/>
            <person name="Lundell T."/>
            <person name="Morin E."/>
            <person name="Murat C."/>
            <person name="Sun H."/>
            <person name="Tunlid A."/>
            <person name="Henrissat B."/>
            <person name="Grigoriev I.V."/>
            <person name="Hibbett D.S."/>
            <person name="Martin F."/>
            <person name="Nordberg H.P."/>
            <person name="Cantor M.N."/>
            <person name="Hua S.X."/>
        </authorList>
    </citation>
    <scope>NUCLEOTIDE SEQUENCE [LARGE SCALE GENOMIC DNA]</scope>
    <source>
        <strain evidence="3 4">Marx 270</strain>
    </source>
</reference>
<dbReference type="Gene3D" id="3.40.50.12780">
    <property type="entry name" value="N-terminal domain of ligase-like"/>
    <property type="match status" value="1"/>
</dbReference>
<accession>A0A0C3IEM8</accession>
<gene>
    <name evidence="3" type="ORF">M404DRAFT_11138</name>
</gene>
<dbReference type="InParanoid" id="A0A0C3IEM8"/>
<name>A0A0C3IEM8_PISTI</name>
<dbReference type="PANTHER" id="PTHR24096">
    <property type="entry name" value="LONG-CHAIN-FATTY-ACID--COA LIGASE"/>
    <property type="match status" value="1"/>
</dbReference>
<dbReference type="SUPFAM" id="SSF56801">
    <property type="entry name" value="Acetyl-CoA synthetase-like"/>
    <property type="match status" value="1"/>
</dbReference>
<dbReference type="AlphaFoldDB" id="A0A0C3IEM8"/>